<evidence type="ECO:0000256" key="1">
    <source>
        <dbReference type="SAM" id="SignalP"/>
    </source>
</evidence>
<dbReference type="AlphaFoldDB" id="E1ZSL0"/>
<dbReference type="Pfam" id="PF13385">
    <property type="entry name" value="Laminin_G_3"/>
    <property type="match status" value="1"/>
</dbReference>
<organism evidence="3">
    <name type="scientific">Chlorella variabilis</name>
    <name type="common">Green alga</name>
    <dbReference type="NCBI Taxonomy" id="554065"/>
    <lineage>
        <taxon>Eukaryota</taxon>
        <taxon>Viridiplantae</taxon>
        <taxon>Chlorophyta</taxon>
        <taxon>core chlorophytes</taxon>
        <taxon>Trebouxiophyceae</taxon>
        <taxon>Chlorellales</taxon>
        <taxon>Chlorellaceae</taxon>
        <taxon>Chlorella clade</taxon>
        <taxon>Chlorella</taxon>
    </lineage>
</organism>
<dbReference type="Proteomes" id="UP000008141">
    <property type="component" value="Unassembled WGS sequence"/>
</dbReference>
<sequence length="424" mass="45057">MAPAPALRGSALPALALLLCALGGAAAGPHGLFYIQLAVGKSPCLAAGGYLSGNLCDGADALSLIPYTNDGAKSTWWADPVQRWGEDRDMLDSITLQARAALCRAALCCAVALNGRVKPCFADSFLSMSTSCFNTSAWVGAAQAVWILEETAHQDIWPRTDAIFLALDPTHIKPYDGADLWCDASPFHNHLSLTGITKIALPSGPPVMAFAGNAGSFGYRAQLAPGSLPGQPFTGKRAAGAGAEWGAGRRCTPPSCIRLNKWTCDCRHARRLCAFWVLANGGTNLGYSNALMTLNKNATNIDHEFAWNTLSFTEYQNGLPGAVPVYAPALPSQAGQCWHFLTVTKSPTTVSFYWKGALTTSWDNTAQITWGSNDLAIGIDWASKGLNFKGNLGTISLYNQALTAAEVQALYNRDVAKYAANLCT</sequence>
<dbReference type="InterPro" id="IPR013320">
    <property type="entry name" value="ConA-like_dom_sf"/>
</dbReference>
<dbReference type="InParanoid" id="E1ZSL0"/>
<feature type="chain" id="PRO_5003156593" description="LamG-like jellyroll fold domain-containing protein" evidence="1">
    <location>
        <begin position="28"/>
        <end position="424"/>
    </location>
</feature>
<feature type="signal peptide" evidence="1">
    <location>
        <begin position="1"/>
        <end position="27"/>
    </location>
</feature>
<proteinExistence type="predicted"/>
<evidence type="ECO:0008006" key="4">
    <source>
        <dbReference type="Google" id="ProtNLM"/>
    </source>
</evidence>
<keyword evidence="3" id="KW-1185">Reference proteome</keyword>
<keyword evidence="1" id="KW-0732">Signal</keyword>
<dbReference type="GeneID" id="17350600"/>
<dbReference type="KEGG" id="cvr:CHLNCDRAFT_141309"/>
<dbReference type="SUPFAM" id="SSF49899">
    <property type="entry name" value="Concanavalin A-like lectins/glucanases"/>
    <property type="match status" value="1"/>
</dbReference>
<name>E1ZSL0_CHLVA</name>
<dbReference type="EMBL" id="GL433867">
    <property type="protein sequence ID" value="EFN51171.1"/>
    <property type="molecule type" value="Genomic_DNA"/>
</dbReference>
<evidence type="ECO:0000313" key="2">
    <source>
        <dbReference type="EMBL" id="EFN51171.1"/>
    </source>
</evidence>
<accession>E1ZSL0</accession>
<reference evidence="2 3" key="1">
    <citation type="journal article" date="2010" name="Plant Cell">
        <title>The Chlorella variabilis NC64A genome reveals adaptation to photosymbiosis, coevolution with viruses, and cryptic sex.</title>
        <authorList>
            <person name="Blanc G."/>
            <person name="Duncan G."/>
            <person name="Agarkova I."/>
            <person name="Borodovsky M."/>
            <person name="Gurnon J."/>
            <person name="Kuo A."/>
            <person name="Lindquist E."/>
            <person name="Lucas S."/>
            <person name="Pangilinan J."/>
            <person name="Polle J."/>
            <person name="Salamov A."/>
            <person name="Terry A."/>
            <person name="Yamada T."/>
            <person name="Dunigan D.D."/>
            <person name="Grigoriev I.V."/>
            <person name="Claverie J.M."/>
            <person name="Van Etten J.L."/>
        </authorList>
    </citation>
    <scope>NUCLEOTIDE SEQUENCE [LARGE SCALE GENOMIC DNA]</scope>
    <source>
        <strain evidence="2 3">NC64A</strain>
    </source>
</reference>
<dbReference type="RefSeq" id="XP_005843273.1">
    <property type="nucleotide sequence ID" value="XM_005843211.1"/>
</dbReference>
<gene>
    <name evidence="2" type="ORF">CHLNCDRAFT_141309</name>
</gene>
<evidence type="ECO:0000313" key="3">
    <source>
        <dbReference type="Proteomes" id="UP000008141"/>
    </source>
</evidence>
<protein>
    <recommendedName>
        <fullName evidence="4">LamG-like jellyroll fold domain-containing protein</fullName>
    </recommendedName>
</protein>
<dbReference type="Gene3D" id="2.60.120.200">
    <property type="match status" value="1"/>
</dbReference>